<dbReference type="KEGG" id="ude:JM47_01155"/>
<name>A0A0C5RLC8_9BACT</name>
<sequence>MSGFSGVVLSVELPLSLSAPVPGLVTWGLFGVDGCVVPLVVLFEPFDESVVPPVSEPCPVGVVALPLPGFEDSLPPVCGCSTFFYL</sequence>
<organism evidence="1 2">
    <name type="scientific">Ureaplasma diversum</name>
    <dbReference type="NCBI Taxonomy" id="42094"/>
    <lineage>
        <taxon>Bacteria</taxon>
        <taxon>Bacillati</taxon>
        <taxon>Mycoplasmatota</taxon>
        <taxon>Mycoplasmoidales</taxon>
        <taxon>Mycoplasmoidaceae</taxon>
        <taxon>Ureaplasma</taxon>
    </lineage>
</organism>
<dbReference type="EMBL" id="CP009770">
    <property type="protein sequence ID" value="AJQ45232.1"/>
    <property type="molecule type" value="Genomic_DNA"/>
</dbReference>
<evidence type="ECO:0000313" key="2">
    <source>
        <dbReference type="Proteomes" id="UP000032261"/>
    </source>
</evidence>
<dbReference type="RefSeq" id="WP_208895164.1">
    <property type="nucleotide sequence ID" value="NZ_CP009770.1"/>
</dbReference>
<accession>A0A0C5RLC8</accession>
<dbReference type="Proteomes" id="UP000032261">
    <property type="component" value="Chromosome"/>
</dbReference>
<dbReference type="PATRIC" id="fig|42094.4.peg.220"/>
<evidence type="ECO:0000313" key="1">
    <source>
        <dbReference type="EMBL" id="AJQ45232.1"/>
    </source>
</evidence>
<proteinExistence type="predicted"/>
<protein>
    <submittedName>
        <fullName evidence="1">Uncharacterized protein</fullName>
    </submittedName>
</protein>
<dbReference type="HOGENOM" id="CLU_2496966_0_0_14"/>
<reference evidence="1 2" key="1">
    <citation type="journal article" date="2015" name="Genome Announc.">
        <title>Genome Sequence of Ureaplasma diversum Strain ATCC 49782.</title>
        <authorList>
            <person name="Marques L.M."/>
            <person name="Guimaraes A.M."/>
            <person name="Martins H.B."/>
            <person name="Rezende I.S."/>
            <person name="Barbosa M.S."/>
            <person name="Campos G.B."/>
            <person name="do Nascimento N.C."/>
            <person name="Dos Santos A.P."/>
            <person name="Amorim A.T."/>
            <person name="Santos V.M."/>
            <person name="Messick J.B."/>
            <person name="Timenetsky J."/>
        </authorList>
    </citation>
    <scope>NUCLEOTIDE SEQUENCE [LARGE SCALE GENOMIC DNA]</scope>
    <source>
        <strain evidence="1 2">ATCC 49782</strain>
    </source>
</reference>
<dbReference type="AlphaFoldDB" id="A0A0C5RLC8"/>
<gene>
    <name evidence="1" type="ORF">JM47_01155</name>
</gene>